<dbReference type="RefSeq" id="WP_111643869.1">
    <property type="nucleotide sequence ID" value="NZ_QLMH01000001.1"/>
</dbReference>
<dbReference type="Gene3D" id="3.30.300.30">
    <property type="match status" value="1"/>
</dbReference>
<proteinExistence type="predicted"/>
<dbReference type="PANTHER" id="PTHR43201">
    <property type="entry name" value="ACYL-COA SYNTHETASE"/>
    <property type="match status" value="1"/>
</dbReference>
<feature type="domain" description="AMP-dependent synthetase/ligase" evidence="1">
    <location>
        <begin position="16"/>
        <end position="353"/>
    </location>
</feature>
<evidence type="ECO:0000313" key="4">
    <source>
        <dbReference type="Proteomes" id="UP000248555"/>
    </source>
</evidence>
<feature type="domain" description="AMP-binding enzyme C-terminal" evidence="2">
    <location>
        <begin position="403"/>
        <end position="470"/>
    </location>
</feature>
<name>A0A327YT40_9BACL</name>
<keyword evidence="3" id="KW-0436">Ligase</keyword>
<dbReference type="Gene3D" id="3.40.50.12780">
    <property type="entry name" value="N-terminal domain of ligase-like"/>
    <property type="match status" value="1"/>
</dbReference>
<evidence type="ECO:0000259" key="1">
    <source>
        <dbReference type="Pfam" id="PF00501"/>
    </source>
</evidence>
<dbReference type="EMBL" id="QLMH01000001">
    <property type="protein sequence ID" value="RAK23526.1"/>
    <property type="molecule type" value="Genomic_DNA"/>
</dbReference>
<comment type="caution">
    <text evidence="3">The sequence shown here is derived from an EMBL/GenBank/DDBJ whole genome shotgun (WGS) entry which is preliminary data.</text>
</comment>
<dbReference type="InterPro" id="IPR000873">
    <property type="entry name" value="AMP-dep_synth/lig_dom"/>
</dbReference>
<dbReference type="OrthoDB" id="9757771at2"/>
<protein>
    <submittedName>
        <fullName evidence="3">Acyl-CoA synthetase (AMP-forming)/AMP-acid ligase II</fullName>
    </submittedName>
</protein>
<dbReference type="InterPro" id="IPR042099">
    <property type="entry name" value="ANL_N_sf"/>
</dbReference>
<organism evidence="3 4">
    <name type="scientific">Paranoxybacillus vitaminiphilus</name>
    <dbReference type="NCBI Taxonomy" id="581036"/>
    <lineage>
        <taxon>Bacteria</taxon>
        <taxon>Bacillati</taxon>
        <taxon>Bacillota</taxon>
        <taxon>Bacilli</taxon>
        <taxon>Bacillales</taxon>
        <taxon>Anoxybacillaceae</taxon>
        <taxon>Paranoxybacillus</taxon>
    </lineage>
</organism>
<dbReference type="SUPFAM" id="SSF56801">
    <property type="entry name" value="Acetyl-CoA synthetase-like"/>
    <property type="match status" value="1"/>
</dbReference>
<gene>
    <name evidence="3" type="ORF">B0I26_101489</name>
</gene>
<keyword evidence="4" id="KW-1185">Reference proteome</keyword>
<dbReference type="InterPro" id="IPR045851">
    <property type="entry name" value="AMP-bd_C_sf"/>
</dbReference>
<accession>A0A327YT40</accession>
<dbReference type="InterPro" id="IPR025110">
    <property type="entry name" value="AMP-bd_C"/>
</dbReference>
<evidence type="ECO:0000259" key="2">
    <source>
        <dbReference type="Pfam" id="PF13193"/>
    </source>
</evidence>
<reference evidence="3 4" key="1">
    <citation type="submission" date="2018-06" db="EMBL/GenBank/DDBJ databases">
        <title>Genomic Encyclopedia of Type Strains, Phase III (KMG-III): the genomes of soil and plant-associated and newly described type strains.</title>
        <authorList>
            <person name="Whitman W."/>
        </authorList>
    </citation>
    <scope>NUCLEOTIDE SEQUENCE [LARGE SCALE GENOMIC DNA]</scope>
    <source>
        <strain evidence="3 4">CGMCC 1.8979</strain>
    </source>
</reference>
<sequence length="497" mass="56010">MSKTLFNWVFDQVEDENKVIVSSQSGDYSYKDLLAEINKYEALLKQLGDIKGKRVAMIVPKFSAFLSISFAVNKRGGIFVPISPMLRSEDLTSLLDLIQPHIIFSVDEVNQFSFKSILLKWAENKQVSLFLSSDCTNWSLHSFTGETIPLEEEPMTLIVCTSGSTGVPKGIVVHLEHLEKAFNSIDTGMKFHKEDHVLIMPPMTSVAGFCSIVGLMNQNIHVLATESYSIPDVLRLMKNHKVNKIFTSPSLFRAIYLFAKNADASIFEHLALVMLVGEPVTDDFIKETQDLNCKIITIFGMSEAGGLLYSPLDVREGIEWNTIPGVEYKLKDPNDEGIGEIVFKPDFQFGGYYKRPDLTKEVYNEGWFLSGDLGRINEDKKLELVGRKKDMIKKGGQQIIPGEVEKVIASHPQVMKAVVVGIPHQVYGEQVIAFVQGDPSLNKQDIYNYLTDKLARFKVPDEILFIEEFPIIQGKVDKITLRKIAMQQLEMNKQGWS</sequence>
<dbReference type="GO" id="GO:0031956">
    <property type="term" value="F:medium-chain fatty acid-CoA ligase activity"/>
    <property type="evidence" value="ECO:0007669"/>
    <property type="project" value="TreeGrafter"/>
</dbReference>
<dbReference type="AlphaFoldDB" id="A0A327YT40"/>
<dbReference type="Pfam" id="PF13193">
    <property type="entry name" value="AMP-binding_C"/>
    <property type="match status" value="1"/>
</dbReference>
<dbReference type="CDD" id="cd04433">
    <property type="entry name" value="AFD_class_I"/>
    <property type="match status" value="1"/>
</dbReference>
<dbReference type="GO" id="GO:0006631">
    <property type="term" value="P:fatty acid metabolic process"/>
    <property type="evidence" value="ECO:0007669"/>
    <property type="project" value="TreeGrafter"/>
</dbReference>
<dbReference type="Proteomes" id="UP000248555">
    <property type="component" value="Unassembled WGS sequence"/>
</dbReference>
<dbReference type="PANTHER" id="PTHR43201:SF32">
    <property type="entry name" value="2-SUCCINYLBENZOATE--COA LIGASE, CHLOROPLASTIC_PEROXISOMAL"/>
    <property type="match status" value="1"/>
</dbReference>
<evidence type="ECO:0000313" key="3">
    <source>
        <dbReference type="EMBL" id="RAK23526.1"/>
    </source>
</evidence>
<dbReference type="Pfam" id="PF00501">
    <property type="entry name" value="AMP-binding"/>
    <property type="match status" value="1"/>
</dbReference>